<evidence type="ECO:0000256" key="5">
    <source>
        <dbReference type="ARBA" id="ARBA00022679"/>
    </source>
</evidence>
<dbReference type="InterPro" id="IPR005599">
    <property type="entry name" value="GPI_mannosylTrfase"/>
</dbReference>
<dbReference type="GO" id="GO:0006487">
    <property type="term" value="P:protein N-linked glycosylation"/>
    <property type="evidence" value="ECO:0007669"/>
    <property type="project" value="TreeGrafter"/>
</dbReference>
<evidence type="ECO:0000256" key="12">
    <source>
        <dbReference type="RuleBase" id="RU363075"/>
    </source>
</evidence>
<sequence>MIRFMCIVACAHIVYAPFTKVEESFNLQASHDILYHRNNLTEYDHNEFPGVVPRTFLGPLVLSSLSYPVVLILQIIDVSKFWSQYIVRLSLAVSVIYSWNELRKALQNVFNYNYSIWFTLITLSQYHFMFYLSRPLPNILALPFVLLAVSKWLNSEQKYFIFYSAAAIILFRAELTLLLGLFVLYDLLQRKIGILSLIKIGLPVAAILIALTVSIDSLFWGRLVWPEAEVFWYNTVLNKSSDWGTSPFFWYFYSALPRGLGFSILLVPIGLLLEPKVRVLTICALCFIFLYSFLPHKELRFIIYAYPLLNASSAAACHKIWLWRGKSTLSFILVIGAVLHIIMNICFTVFLLLIASVNYPGGTAISRLHKLIPHDQIVNVHIDNLSAQTGVSRFTQINSNWIYNKTEHLIAGSPEMMDFTHLLVEAKSKYSTNLKPYSNTHDILDVIDGFSHITFNYNLLPPVKIKTKPSIYILKRKDGVCNKRVKKNAGQYITEDINFNSDESVSLEMKDAERDENISENLDVILKEDLVLNEENNVKAQKHINKASSGVKQNIKNIIQQMNEEENLIPAQEQDPKEQIFIETFVEEKEMDNFQNTHNKDDDIFNKNFTSSDQKENYSSYEKSEQVNDFADVNIQNSDSFEDVTKREKNTTVPNMEINRENTSFFNSTNLNLNDI</sequence>
<evidence type="ECO:0000256" key="4">
    <source>
        <dbReference type="ARBA" id="ARBA00022676"/>
    </source>
</evidence>
<feature type="compositionally biased region" description="Basic and acidic residues" evidence="13">
    <location>
        <begin position="596"/>
        <end position="605"/>
    </location>
</feature>
<feature type="transmembrane region" description="Helical" evidence="12">
    <location>
        <begin position="200"/>
        <end position="220"/>
    </location>
</feature>
<comment type="function">
    <text evidence="10">Mannosyltransferase that operates in the biosynthetic pathway of dolichol-linked oligosaccharides, the glycan precursors employed in protein asparagine (N)-glycosylation. The assembly of dolichol-linked oligosaccharides begins on the cytosolic side of the endoplasmic reticulum membrane and finishes in its lumen. The sequential addition of sugars to dolichol pyrophosphate produces dolichol-linked oligosaccharides containing fourteen sugars, including two GlcNAcs, nine mannoses and three glucoses. Once assembled, the oligosaccharide is transferred from the lipid to nascent proteins by oligosaccharyltransferases. In the lumen of the endoplasmic reticulum, adds the eighth mannose residue in an alpha-1,6 linkage onto Man(7)GlcNAc(2)-PP-dolichol to produce Man(8)GlcNAc(2)-PP-dolichol.</text>
</comment>
<feature type="region of interest" description="Disordered" evidence="13">
    <location>
        <begin position="596"/>
        <end position="625"/>
    </location>
</feature>
<evidence type="ECO:0000256" key="7">
    <source>
        <dbReference type="ARBA" id="ARBA00022824"/>
    </source>
</evidence>
<feature type="transmembrane region" description="Helical" evidence="12">
    <location>
        <begin position="248"/>
        <end position="272"/>
    </location>
</feature>
<evidence type="ECO:0000256" key="10">
    <source>
        <dbReference type="ARBA" id="ARBA00044721"/>
    </source>
</evidence>
<accession>A0A6M2DYZ5</accession>
<evidence type="ECO:0000256" key="2">
    <source>
        <dbReference type="ARBA" id="ARBA00004922"/>
    </source>
</evidence>
<dbReference type="Pfam" id="PF03901">
    <property type="entry name" value="Glyco_transf_22"/>
    <property type="match status" value="1"/>
</dbReference>
<evidence type="ECO:0000256" key="11">
    <source>
        <dbReference type="ARBA" id="ARBA00048899"/>
    </source>
</evidence>
<evidence type="ECO:0000256" key="6">
    <source>
        <dbReference type="ARBA" id="ARBA00022692"/>
    </source>
</evidence>
<feature type="transmembrane region" description="Helical" evidence="12">
    <location>
        <begin position="160"/>
        <end position="188"/>
    </location>
</feature>
<evidence type="ECO:0000256" key="1">
    <source>
        <dbReference type="ARBA" id="ARBA00004477"/>
    </source>
</evidence>
<evidence type="ECO:0000256" key="13">
    <source>
        <dbReference type="SAM" id="MobiDB-lite"/>
    </source>
</evidence>
<keyword evidence="6 12" id="KW-0812">Transmembrane</keyword>
<protein>
    <recommendedName>
        <fullName evidence="12">Mannosyltransferase</fullName>
        <ecNumber evidence="12">2.4.1.-</ecNumber>
    </recommendedName>
</protein>
<dbReference type="AlphaFoldDB" id="A0A6M2DYZ5"/>
<comment type="subcellular location">
    <subcellularLocation>
        <location evidence="1 12">Endoplasmic reticulum membrane</location>
        <topology evidence="1 12">Multi-pass membrane protein</topology>
    </subcellularLocation>
</comment>
<proteinExistence type="inferred from homology"/>
<feature type="transmembrane region" description="Helical" evidence="12">
    <location>
        <begin position="279"/>
        <end position="295"/>
    </location>
</feature>
<feature type="compositionally biased region" description="Polar residues" evidence="13">
    <location>
        <begin position="607"/>
        <end position="621"/>
    </location>
</feature>
<comment type="catalytic activity">
    <reaction evidence="11">
        <text>an alpha-D-Man-(1-&gt;2)-alpha-D-Man-(1-&gt;2)-alpha-D-Man-(1-&gt;3)-[alpha-D-Man-(1-&gt;2)-alpha-D-Man-(1-&gt;3)-alpha-D-Man-(1-&gt;6)]-beta-D-Man-(1-&gt;4)-beta-D-GlcNAc-(1-&gt;4)-alpha-D-GlcNAc-diphospho-di-trans,poly-cis-dolichol + a di-trans,poly-cis-dolichyl beta-D-mannosyl phosphate = an alpha-D-Man-(1-&gt;2)-alpha-D-Man-(1-&gt;2)-alpha-D-Man-(1-&gt;3)-[alpha-D-Man-(1-&gt;2)-alpha-D-Man-(1-&gt;3)-[alpha-D-Man-(1-&gt;6)]-alpha-D-Man-(1-&gt;6)]-beta-D-Man-(1-&gt;4)-beta-D-GlcNAc-(1-&gt;4)-alpha-D-GlcNAc-diphospho-di-trans,poly-cis-dolichol + a di-trans,poly-cis-dolichyl phosphate + H(+)</text>
        <dbReference type="Rhea" id="RHEA:29535"/>
        <dbReference type="Rhea" id="RHEA-COMP:19498"/>
        <dbReference type="Rhea" id="RHEA-COMP:19501"/>
        <dbReference type="Rhea" id="RHEA-COMP:19518"/>
        <dbReference type="Rhea" id="RHEA-COMP:19519"/>
        <dbReference type="ChEBI" id="CHEBI:15378"/>
        <dbReference type="ChEBI" id="CHEBI:57683"/>
        <dbReference type="ChEBI" id="CHEBI:58211"/>
        <dbReference type="ChEBI" id="CHEBI:132517"/>
        <dbReference type="ChEBI" id="CHEBI:132519"/>
        <dbReference type="EC" id="2.4.1.260"/>
    </reaction>
    <physiologicalReaction direction="left-to-right" evidence="11">
        <dbReference type="Rhea" id="RHEA:29536"/>
    </physiologicalReaction>
</comment>
<dbReference type="PANTHER" id="PTHR22760">
    <property type="entry name" value="GLYCOSYLTRANSFERASE"/>
    <property type="match status" value="1"/>
</dbReference>
<reference evidence="14" key="1">
    <citation type="submission" date="2020-03" db="EMBL/GenBank/DDBJ databases">
        <title>Transcriptomic Profiling of the Digestive Tract of the Rat Flea, Xenopsylla cheopis, Following Blood Feeding and Infection with Yersinia pestis.</title>
        <authorList>
            <person name="Bland D.M."/>
            <person name="Martens C.A."/>
            <person name="Virtaneva K."/>
            <person name="Kanakabandi K."/>
            <person name="Long D."/>
            <person name="Rosenke R."/>
            <person name="Saturday G.A."/>
            <person name="Hoyt F.H."/>
            <person name="Bruno D.P."/>
            <person name="Ribeiro J.M.C."/>
            <person name="Hinnebusch J."/>
        </authorList>
    </citation>
    <scope>NUCLEOTIDE SEQUENCE</scope>
</reference>
<comment type="similarity">
    <text evidence="3 12">Belongs to the glycosyltransferase 22 family.</text>
</comment>
<evidence type="ECO:0000256" key="8">
    <source>
        <dbReference type="ARBA" id="ARBA00022989"/>
    </source>
</evidence>
<keyword evidence="9 12" id="KW-0472">Membrane</keyword>
<evidence type="ECO:0000313" key="14">
    <source>
        <dbReference type="EMBL" id="NOV50321.1"/>
    </source>
</evidence>
<dbReference type="EMBL" id="GIIL01006595">
    <property type="protein sequence ID" value="NOV50321.1"/>
    <property type="molecule type" value="Transcribed_RNA"/>
</dbReference>
<dbReference type="GO" id="GO:0005789">
    <property type="term" value="C:endoplasmic reticulum membrane"/>
    <property type="evidence" value="ECO:0007669"/>
    <property type="project" value="UniProtKB-SubCell"/>
</dbReference>
<keyword evidence="8 12" id="KW-1133">Transmembrane helix</keyword>
<feature type="transmembrane region" description="Helical" evidence="12">
    <location>
        <begin position="329"/>
        <end position="355"/>
    </location>
</feature>
<evidence type="ECO:0000256" key="9">
    <source>
        <dbReference type="ARBA" id="ARBA00023136"/>
    </source>
</evidence>
<organism evidence="14">
    <name type="scientific">Xenopsylla cheopis</name>
    <name type="common">Oriental rat flea</name>
    <name type="synonym">Pulex cheopis</name>
    <dbReference type="NCBI Taxonomy" id="163159"/>
    <lineage>
        <taxon>Eukaryota</taxon>
        <taxon>Metazoa</taxon>
        <taxon>Ecdysozoa</taxon>
        <taxon>Arthropoda</taxon>
        <taxon>Hexapoda</taxon>
        <taxon>Insecta</taxon>
        <taxon>Pterygota</taxon>
        <taxon>Neoptera</taxon>
        <taxon>Endopterygota</taxon>
        <taxon>Siphonaptera</taxon>
        <taxon>Pulicidae</taxon>
        <taxon>Xenopsyllinae</taxon>
        <taxon>Xenopsylla</taxon>
    </lineage>
</organism>
<dbReference type="EC" id="2.4.1.-" evidence="12"/>
<feature type="transmembrane region" description="Helical" evidence="12">
    <location>
        <begin position="114"/>
        <end position="132"/>
    </location>
</feature>
<dbReference type="GO" id="GO:0052917">
    <property type="term" value="F:dol-P-Man:Man(7)GlcNAc(2)-PP-Dol alpha-1,6-mannosyltransferase activity"/>
    <property type="evidence" value="ECO:0007669"/>
    <property type="project" value="UniProtKB-EC"/>
</dbReference>
<keyword evidence="4 12" id="KW-0328">Glycosyltransferase</keyword>
<keyword evidence="5 14" id="KW-0808">Transferase</keyword>
<comment type="pathway">
    <text evidence="2">Protein modification; protein glycosylation.</text>
</comment>
<keyword evidence="7 12" id="KW-0256">Endoplasmic reticulum</keyword>
<evidence type="ECO:0000256" key="3">
    <source>
        <dbReference type="ARBA" id="ARBA00007063"/>
    </source>
</evidence>
<dbReference type="PANTHER" id="PTHR22760:SF1">
    <property type="entry name" value="DOL-P-MAN:MAN(7)GLCNAC(2)-PP-DOL ALPHA-1,6-MANNOSYLTRANSFERASE"/>
    <property type="match status" value="1"/>
</dbReference>
<feature type="transmembrane region" description="Helical" evidence="12">
    <location>
        <begin position="301"/>
        <end position="322"/>
    </location>
</feature>
<dbReference type="UniPathway" id="UPA00378"/>
<name>A0A6M2DYZ5_XENCH</name>